<organism evidence="1 2">
    <name type="scientific">Candidatus Cohnella colombiensis</name>
    <dbReference type="NCBI Taxonomy" id="3121368"/>
    <lineage>
        <taxon>Bacteria</taxon>
        <taxon>Bacillati</taxon>
        <taxon>Bacillota</taxon>
        <taxon>Bacilli</taxon>
        <taxon>Bacillales</taxon>
        <taxon>Paenibacillaceae</taxon>
        <taxon>Cohnella</taxon>
    </lineage>
</organism>
<dbReference type="SUPFAM" id="SSF53795">
    <property type="entry name" value="PEP carboxykinase-like"/>
    <property type="match status" value="1"/>
</dbReference>
<dbReference type="Proteomes" id="UP001178662">
    <property type="component" value="Chromosome"/>
</dbReference>
<dbReference type="AlphaFoldDB" id="A0AA95EWV7"/>
<reference evidence="1" key="1">
    <citation type="submission" date="2023-03" db="EMBL/GenBank/DDBJ databases">
        <title>Andean soil-derived lignocellulolytic bacterial consortium as a source of novel taxa and putative plastic-active enzymes.</title>
        <authorList>
            <person name="Diaz-Garcia L."/>
            <person name="Chuvochina M."/>
            <person name="Feuerriegel G."/>
            <person name="Bunk B."/>
            <person name="Sproer C."/>
            <person name="Streit W.R."/>
            <person name="Rodriguez L.M."/>
            <person name="Overmann J."/>
            <person name="Jimenez D.J."/>
        </authorList>
    </citation>
    <scope>NUCLEOTIDE SEQUENCE</scope>
    <source>
        <strain evidence="1">MAG 2441</strain>
    </source>
</reference>
<gene>
    <name evidence="1" type="ORF">P0Y55_02345</name>
</gene>
<dbReference type="Gene3D" id="3.40.50.300">
    <property type="entry name" value="P-loop containing nucleotide triphosphate hydrolases"/>
    <property type="match status" value="1"/>
</dbReference>
<accession>A0AA95EWV7</accession>
<sequence length="264" mass="30167">MVEVWKSIGEHVIRFQCIGPGALRFLEMMFGNRPDPEEVDKRTAYTIRIEQGCTMNDGKTTTVSQTRSGCYRFERPDYELVIQPDFRETSIRFYDFMGLRSVLVNWYSALITYLDWGVVIHSSSLVHNGEGYLFAGLSGAGKSTVARLSLPRPLLSDEASIVKLDGEGQLRVYDSPLRSDLLQSDAVRSVPLKGIYLLQQAPQINAYSLDATSALMSIFDKVWYFPYETTQSMKLVRLCKRLIERVPIYRLEFQNNDAFWEAIS</sequence>
<keyword evidence="2" id="KW-1185">Reference proteome</keyword>
<proteinExistence type="predicted"/>
<evidence type="ECO:0000313" key="1">
    <source>
        <dbReference type="EMBL" id="WEK54945.1"/>
    </source>
</evidence>
<protein>
    <submittedName>
        <fullName evidence="1">Uncharacterized protein</fullName>
    </submittedName>
</protein>
<dbReference type="InterPro" id="IPR027417">
    <property type="entry name" value="P-loop_NTPase"/>
</dbReference>
<dbReference type="EMBL" id="CP119317">
    <property type="protein sequence ID" value="WEK54945.1"/>
    <property type="molecule type" value="Genomic_DNA"/>
</dbReference>
<name>A0AA95EWV7_9BACL</name>
<evidence type="ECO:0000313" key="2">
    <source>
        <dbReference type="Proteomes" id="UP001178662"/>
    </source>
</evidence>